<dbReference type="STRING" id="292459.STH992"/>
<keyword evidence="6" id="KW-0249">Electron transport</keyword>
<name>Q67QR6_SYMTH</name>
<evidence type="ECO:0000256" key="2">
    <source>
        <dbReference type="ARBA" id="ARBA00022723"/>
    </source>
</evidence>
<evidence type="ECO:0000256" key="4">
    <source>
        <dbReference type="ARBA" id="ARBA00023004"/>
    </source>
</evidence>
<dbReference type="AlphaFoldDB" id="Q67QR6"/>
<evidence type="ECO:0000256" key="1">
    <source>
        <dbReference type="ARBA" id="ARBA00022485"/>
    </source>
</evidence>
<feature type="domain" description="4Fe-4S ferredoxin-type" evidence="7">
    <location>
        <begin position="52"/>
        <end position="77"/>
    </location>
</feature>
<keyword evidence="4 6" id="KW-0408">Iron</keyword>
<comment type="function">
    <text evidence="6">Component of a complex that catalyzes the oxidation of glycolate to glyoxylate.</text>
</comment>
<reference evidence="8 9" key="1">
    <citation type="journal article" date="2004" name="Nucleic Acids Res.">
        <title>Genome sequence of Symbiobacterium thermophilum, an uncultivable bacterium that depends on microbial commensalism.</title>
        <authorList>
            <person name="Ueda K."/>
            <person name="Yamashita A."/>
            <person name="Ishikawa J."/>
            <person name="Shimada M."/>
            <person name="Watsuji T."/>
            <person name="Morimura K."/>
            <person name="Ikeda H."/>
            <person name="Hattori M."/>
            <person name="Beppu T."/>
        </authorList>
    </citation>
    <scope>NUCLEOTIDE SEQUENCE [LARGE SCALE GENOMIC DNA]</scope>
    <source>
        <strain evidence="9">T / IAM 14863</strain>
    </source>
</reference>
<protein>
    <recommendedName>
        <fullName evidence="6">Glycolate oxidase iron-sulfur subunit</fullName>
        <ecNumber evidence="6">1.1.99.14</ecNumber>
    </recommendedName>
</protein>
<dbReference type="PANTHER" id="PTHR32479">
    <property type="entry name" value="GLYCOLATE OXIDASE IRON-SULFUR SUBUNIT"/>
    <property type="match status" value="1"/>
</dbReference>
<dbReference type="Pfam" id="PF02754">
    <property type="entry name" value="CCG"/>
    <property type="match status" value="2"/>
</dbReference>
<dbReference type="eggNOG" id="COG0247">
    <property type="taxonomic scope" value="Bacteria"/>
</dbReference>
<proteinExistence type="predicted"/>
<feature type="domain" description="4Fe-4S ferredoxin-type" evidence="7">
    <location>
        <begin position="1"/>
        <end position="33"/>
    </location>
</feature>
<dbReference type="GO" id="GO:0051539">
    <property type="term" value="F:4 iron, 4 sulfur cluster binding"/>
    <property type="evidence" value="ECO:0007669"/>
    <property type="project" value="UniProtKB-UniRule"/>
</dbReference>
<dbReference type="PIRSF" id="PIRSF000139">
    <property type="entry name" value="Glc_ox_4Fe-4S"/>
    <property type="match status" value="1"/>
</dbReference>
<dbReference type="KEGG" id="sth:STH992"/>
<sequence length="428" mass="46246">MKVQISEDMILNCMRCGFCLPACPTYRYKQVESASPRGRIALMRAVMEGKLDVLDIAGPLDTCLGCRACEPACPAGVTYGAILEQGRAQLNQVRPLPGVVRWAYRWLLGTPGGIRFSAWALWLYQKLRLNALAHRLNLVEKIGGKGLADMERAIPPVASPARRAARKPAYPAAGNRRYRVAFFMGCLSDIVFFETNQNAIEVLTGLGCEVVLPAGQGCCGAVHSHAGEHELAVAQAKRNIAAFETSGCDFIVSTAGGCGAALREYDKLLADDPEWADRARAFSSRCRDFSELVEQLGPIPMGDMTGTYTYQDSCHLRNVQKVAAPPRNLLKSMPGARFVELPEADRCCGAAGTYMITQALLSDRILDDKAQKVAQTGAATLVVANTPCHLEMLEGIQRAGLADRVQVRHIADVVAEAMRKAPAAGGSH</sequence>
<evidence type="ECO:0000259" key="7">
    <source>
        <dbReference type="PROSITE" id="PS51379"/>
    </source>
</evidence>
<evidence type="ECO:0000256" key="6">
    <source>
        <dbReference type="PIRNR" id="PIRNR000139"/>
    </source>
</evidence>
<dbReference type="Pfam" id="PF13183">
    <property type="entry name" value="Fer4_8"/>
    <property type="match status" value="1"/>
</dbReference>
<dbReference type="InterPro" id="IPR017896">
    <property type="entry name" value="4Fe4S_Fe-S-bd"/>
</dbReference>
<evidence type="ECO:0000256" key="5">
    <source>
        <dbReference type="ARBA" id="ARBA00023014"/>
    </source>
</evidence>
<evidence type="ECO:0000256" key="3">
    <source>
        <dbReference type="ARBA" id="ARBA00022737"/>
    </source>
</evidence>
<dbReference type="PROSITE" id="PS51379">
    <property type="entry name" value="4FE4S_FER_2"/>
    <property type="match status" value="2"/>
</dbReference>
<keyword evidence="6" id="KW-0813">Transport</keyword>
<keyword evidence="5 6" id="KW-0411">Iron-sulfur</keyword>
<dbReference type="SUPFAM" id="SSF54862">
    <property type="entry name" value="4Fe-4S ferredoxins"/>
    <property type="match status" value="1"/>
</dbReference>
<dbReference type="InterPro" id="IPR004017">
    <property type="entry name" value="Cys_rich_dom"/>
</dbReference>
<dbReference type="PANTHER" id="PTHR32479:SF17">
    <property type="entry name" value="GLYCOLATE OXIDASE IRON-SULFUR SUBUNIT"/>
    <property type="match status" value="1"/>
</dbReference>
<dbReference type="EMBL" id="AP006840">
    <property type="protein sequence ID" value="BAD39977.1"/>
    <property type="molecule type" value="Genomic_DNA"/>
</dbReference>
<dbReference type="EC" id="1.1.99.14" evidence="6"/>
<dbReference type="InterPro" id="IPR017900">
    <property type="entry name" value="4Fe4S_Fe_S_CS"/>
</dbReference>
<dbReference type="RefSeq" id="WP_011195124.1">
    <property type="nucleotide sequence ID" value="NC_006177.1"/>
</dbReference>
<dbReference type="Proteomes" id="UP000000417">
    <property type="component" value="Chromosome"/>
</dbReference>
<accession>Q67QR6</accession>
<comment type="catalytic activity">
    <reaction evidence="6">
        <text>glycolate + A = glyoxylate + AH2</text>
        <dbReference type="Rhea" id="RHEA:21264"/>
        <dbReference type="ChEBI" id="CHEBI:13193"/>
        <dbReference type="ChEBI" id="CHEBI:17499"/>
        <dbReference type="ChEBI" id="CHEBI:29805"/>
        <dbReference type="ChEBI" id="CHEBI:36655"/>
        <dbReference type="EC" id="1.1.99.14"/>
    </reaction>
</comment>
<gene>
    <name evidence="8" type="ordered locus">STH992</name>
</gene>
<dbReference type="Gene3D" id="1.10.1060.10">
    <property type="entry name" value="Alpha-helical ferredoxin"/>
    <property type="match status" value="1"/>
</dbReference>
<evidence type="ECO:0000313" key="8">
    <source>
        <dbReference type="EMBL" id="BAD39977.1"/>
    </source>
</evidence>
<comment type="cofactor">
    <cofactor evidence="6">
        <name>[4Fe-4S] cluster</name>
        <dbReference type="ChEBI" id="CHEBI:49883"/>
    </cofactor>
    <text evidence="6">Binds 2 [4Fe-4S] clusters.</text>
</comment>
<keyword evidence="3" id="KW-0677">Repeat</keyword>
<dbReference type="InterPro" id="IPR009051">
    <property type="entry name" value="Helical_ferredxn"/>
</dbReference>
<dbReference type="HOGENOM" id="CLU_023081_0_1_9"/>
<evidence type="ECO:0000313" key="9">
    <source>
        <dbReference type="Proteomes" id="UP000000417"/>
    </source>
</evidence>
<dbReference type="InterPro" id="IPR012257">
    <property type="entry name" value="Glc_ox_4Fe-4S"/>
</dbReference>
<dbReference type="GO" id="GO:0046872">
    <property type="term" value="F:metal ion binding"/>
    <property type="evidence" value="ECO:0007669"/>
    <property type="project" value="UniProtKB-UniRule"/>
</dbReference>
<keyword evidence="9" id="KW-1185">Reference proteome</keyword>
<dbReference type="PROSITE" id="PS00198">
    <property type="entry name" value="4FE4S_FER_1"/>
    <property type="match status" value="1"/>
</dbReference>
<keyword evidence="2 6" id="KW-0479">Metal-binding</keyword>
<keyword evidence="1 6" id="KW-0004">4Fe-4S</keyword>
<dbReference type="GO" id="GO:0019154">
    <property type="term" value="F:glycolate dehydrogenase activity"/>
    <property type="evidence" value="ECO:0007669"/>
    <property type="project" value="UniProtKB-EC"/>
</dbReference>
<comment type="catalytic activity">
    <reaction evidence="6">
        <text>(R)-lactate + A = pyruvate + AH2</text>
        <dbReference type="Rhea" id="RHEA:15089"/>
        <dbReference type="ChEBI" id="CHEBI:13193"/>
        <dbReference type="ChEBI" id="CHEBI:15361"/>
        <dbReference type="ChEBI" id="CHEBI:16004"/>
        <dbReference type="ChEBI" id="CHEBI:17499"/>
    </reaction>
</comment>
<organism evidence="8 9">
    <name type="scientific">Symbiobacterium thermophilum (strain DSM 24528 / JCM 14929 / IAM 14863 / T)</name>
    <dbReference type="NCBI Taxonomy" id="292459"/>
    <lineage>
        <taxon>Bacteria</taxon>
        <taxon>Bacillati</taxon>
        <taxon>Bacillota</taxon>
        <taxon>Clostridia</taxon>
        <taxon>Eubacteriales</taxon>
        <taxon>Symbiobacteriaceae</taxon>
        <taxon>Symbiobacterium</taxon>
    </lineage>
</organism>